<evidence type="ECO:0000313" key="2">
    <source>
        <dbReference type="Proteomes" id="UP000245119"/>
    </source>
</evidence>
<name>A0A2T7Q1R3_POMCA</name>
<reference evidence="1 2" key="1">
    <citation type="submission" date="2018-04" db="EMBL/GenBank/DDBJ databases">
        <title>The genome of golden apple snail Pomacea canaliculata provides insight into stress tolerance and invasive adaptation.</title>
        <authorList>
            <person name="Liu C."/>
            <person name="Liu B."/>
            <person name="Ren Y."/>
            <person name="Zhang Y."/>
            <person name="Wang H."/>
            <person name="Li S."/>
            <person name="Jiang F."/>
            <person name="Yin L."/>
            <person name="Zhang G."/>
            <person name="Qian W."/>
            <person name="Fan W."/>
        </authorList>
    </citation>
    <scope>NUCLEOTIDE SEQUENCE [LARGE SCALE GENOMIC DNA]</scope>
    <source>
        <strain evidence="1">SZHN2017</strain>
        <tissue evidence="1">Muscle</tissue>
    </source>
</reference>
<dbReference type="EMBL" id="PZQS01000001">
    <property type="protein sequence ID" value="PVD39603.1"/>
    <property type="molecule type" value="Genomic_DNA"/>
</dbReference>
<proteinExistence type="predicted"/>
<keyword evidence="2" id="KW-1185">Reference proteome</keyword>
<protein>
    <submittedName>
        <fullName evidence="1">Uncharacterized protein</fullName>
    </submittedName>
</protein>
<accession>A0A2T7Q1R3</accession>
<dbReference type="Proteomes" id="UP000245119">
    <property type="component" value="Linkage Group LG1"/>
</dbReference>
<dbReference type="AlphaFoldDB" id="A0A2T7Q1R3"/>
<gene>
    <name evidence="1" type="ORF">C0Q70_02238</name>
</gene>
<comment type="caution">
    <text evidence="1">The sequence shown here is derived from an EMBL/GenBank/DDBJ whole genome shotgun (WGS) entry which is preliminary data.</text>
</comment>
<evidence type="ECO:0000313" key="1">
    <source>
        <dbReference type="EMBL" id="PVD39603.1"/>
    </source>
</evidence>
<sequence>MLRQSREWAIVRVEGYWGARELTLAHVTCSLFRRVVPLGGHMTVGVQHCRHLNYMLLLACSLRPPVLPHHPGWSPVQKASVTTYSTRLMHRSPVTFPCLMVRGKISGCASQAESGSGLSARDIARRVDNYR</sequence>
<organism evidence="1 2">
    <name type="scientific">Pomacea canaliculata</name>
    <name type="common">Golden apple snail</name>
    <dbReference type="NCBI Taxonomy" id="400727"/>
    <lineage>
        <taxon>Eukaryota</taxon>
        <taxon>Metazoa</taxon>
        <taxon>Spiralia</taxon>
        <taxon>Lophotrochozoa</taxon>
        <taxon>Mollusca</taxon>
        <taxon>Gastropoda</taxon>
        <taxon>Caenogastropoda</taxon>
        <taxon>Architaenioglossa</taxon>
        <taxon>Ampullarioidea</taxon>
        <taxon>Ampullariidae</taxon>
        <taxon>Pomacea</taxon>
    </lineage>
</organism>